<proteinExistence type="predicted"/>
<feature type="chain" id="PRO_5039924914" evidence="2">
    <location>
        <begin position="25"/>
        <end position="626"/>
    </location>
</feature>
<dbReference type="KEGG" id="sliu:111352343"/>
<evidence type="ECO:0000313" key="4">
    <source>
        <dbReference type="RefSeq" id="XP_022820584.1"/>
    </source>
</evidence>
<evidence type="ECO:0000256" key="1">
    <source>
        <dbReference type="SAM" id="MobiDB-lite"/>
    </source>
</evidence>
<feature type="signal peptide" evidence="2">
    <location>
        <begin position="1"/>
        <end position="24"/>
    </location>
</feature>
<dbReference type="RefSeq" id="XP_022820584.1">
    <property type="nucleotide sequence ID" value="XM_022964816.1"/>
</dbReference>
<keyword evidence="2" id="KW-0732">Signal</keyword>
<organism evidence="3 4">
    <name type="scientific">Spodoptera litura</name>
    <name type="common">Asian cotton leafworm</name>
    <dbReference type="NCBI Taxonomy" id="69820"/>
    <lineage>
        <taxon>Eukaryota</taxon>
        <taxon>Metazoa</taxon>
        <taxon>Ecdysozoa</taxon>
        <taxon>Arthropoda</taxon>
        <taxon>Hexapoda</taxon>
        <taxon>Insecta</taxon>
        <taxon>Pterygota</taxon>
        <taxon>Neoptera</taxon>
        <taxon>Endopterygota</taxon>
        <taxon>Lepidoptera</taxon>
        <taxon>Glossata</taxon>
        <taxon>Ditrysia</taxon>
        <taxon>Noctuoidea</taxon>
        <taxon>Noctuidae</taxon>
        <taxon>Amphipyrinae</taxon>
        <taxon>Spodoptera</taxon>
    </lineage>
</organism>
<sequence length="626" mass="70498">MEPPACTLLLLACAGVALFEAAHSQEHCDTKQFGETSENEYNLKELRMAPGELFLEINGTNVCVDAEMVGIKVSACDTEQAPRVYVREMQGVVVREGHLSGAASVYTTVFCAAGSKVATGEDVQPEQPLSSEEARLSSEKTTLPLQSVSTPLPLRREYTSMISSSKEPLSVLHFESRFSSNGPLKLPQIAVSQLPRFEDVRRPHGPPSLGQANTAPLSILKSSLLHKTSHPSFMNGFLAWPKKRSPPWREISLHLPRLPLGPWNVHQTPAWLPQPIRPLPSPWAIRRPNSHWDTRKYMSGYRNMHPRGYISYPGPSYDEVLSLHGSELGPSTRFTKTAPFMHYRFFRRPRWTQSPHWIKDYPTLTHEHPSLMPIKHVSCNHLENIPSIHKQCPDLLKEREYMTQRQVRPQPLILLQEQNVCGRCSCCGSTHFVEDVDACLSGLSSQCLTDDGVPWLPDYSTDYSIVDVDTRGSYFSPRLYIEPWKLSNLPPVASGNCKRCLQLQFPSVYKQKFSDSSLSESFDHSLLLAPLPSLVVEQLPWCLKCLPMSPRHRVYTLSDYLCDSRPAVTPTVHHSLPWVEKSKLLLGKEVSAPSLGLSAQLSPVQPWNFLLLPHPTYRDSTHVIRI</sequence>
<evidence type="ECO:0000313" key="3">
    <source>
        <dbReference type="Proteomes" id="UP000301870"/>
    </source>
</evidence>
<dbReference type="GeneID" id="111352343"/>
<feature type="region of interest" description="Disordered" evidence="1">
    <location>
        <begin position="121"/>
        <end position="147"/>
    </location>
</feature>
<dbReference type="OrthoDB" id="7369567at2759"/>
<reference evidence="4" key="1">
    <citation type="submission" date="2025-08" db="UniProtKB">
        <authorList>
            <consortium name="RefSeq"/>
        </authorList>
    </citation>
    <scope>IDENTIFICATION</scope>
    <source>
        <strain evidence="4">Ishihara</strain>
        <tissue evidence="4">Whole body</tissue>
    </source>
</reference>
<keyword evidence="3" id="KW-1185">Reference proteome</keyword>
<protein>
    <submittedName>
        <fullName evidence="4">Uncharacterized protein LOC111352343</fullName>
    </submittedName>
</protein>
<dbReference type="AlphaFoldDB" id="A0A9J7E3G6"/>
<evidence type="ECO:0000256" key="2">
    <source>
        <dbReference type="SAM" id="SignalP"/>
    </source>
</evidence>
<dbReference type="Proteomes" id="UP000301870">
    <property type="component" value="Chromosome 15"/>
</dbReference>
<name>A0A9J7E3G6_SPOLT</name>
<accession>A0A9J7E3G6</accession>
<gene>
    <name evidence="4" type="primary">LOC111352343</name>
</gene>